<accession>A0A1Y1JHP5</accession>
<organism evidence="3 4">
    <name type="scientific">Plasmodium gonderi</name>
    <dbReference type="NCBI Taxonomy" id="77519"/>
    <lineage>
        <taxon>Eukaryota</taxon>
        <taxon>Sar</taxon>
        <taxon>Alveolata</taxon>
        <taxon>Apicomplexa</taxon>
        <taxon>Aconoidasida</taxon>
        <taxon>Haemosporida</taxon>
        <taxon>Plasmodiidae</taxon>
        <taxon>Plasmodium</taxon>
        <taxon>Plasmodium (Plasmodium)</taxon>
    </lineage>
</organism>
<evidence type="ECO:0000256" key="2">
    <source>
        <dbReference type="SAM" id="Phobius"/>
    </source>
</evidence>
<dbReference type="EMBL" id="BDQF01000013">
    <property type="protein sequence ID" value="GAW82046.1"/>
    <property type="molecule type" value="Genomic_DNA"/>
</dbReference>
<sequence length="138" mass="16095">MVFPQYRYPDVEYYKTVVHSYSTNRPGVIPLSTTAHHNLYTHHHYDSSSANLVTTYVFLVLFLALCYRLIDRMFFQGRLINTIFNFNLDGEEDMDSTIMADAEYLQENVNDHEETETCSSNCEQSNKVKKEKQESSSD</sequence>
<feature type="compositionally biased region" description="Basic and acidic residues" evidence="1">
    <location>
        <begin position="126"/>
        <end position="138"/>
    </location>
</feature>
<proteinExistence type="predicted"/>
<keyword evidence="2" id="KW-0812">Transmembrane</keyword>
<gene>
    <name evidence="3" type="ORF">PGO_120380</name>
</gene>
<keyword evidence="2" id="KW-0472">Membrane</keyword>
<dbReference type="GeneID" id="39748778"/>
<comment type="caution">
    <text evidence="3">The sequence shown here is derived from an EMBL/GenBank/DDBJ whole genome shotgun (WGS) entry which is preliminary data.</text>
</comment>
<feature type="region of interest" description="Disordered" evidence="1">
    <location>
        <begin position="110"/>
        <end position="138"/>
    </location>
</feature>
<dbReference type="AlphaFoldDB" id="A0A1Y1JHP5"/>
<dbReference type="OrthoDB" id="387545at2759"/>
<evidence type="ECO:0000313" key="3">
    <source>
        <dbReference type="EMBL" id="GAW82046.1"/>
    </source>
</evidence>
<keyword evidence="2" id="KW-1133">Transmembrane helix</keyword>
<evidence type="ECO:0000256" key="1">
    <source>
        <dbReference type="SAM" id="MobiDB-lite"/>
    </source>
</evidence>
<dbReference type="Proteomes" id="UP000195521">
    <property type="component" value="Unassembled WGS sequence"/>
</dbReference>
<keyword evidence="4" id="KW-1185">Reference proteome</keyword>
<name>A0A1Y1JHP5_PLAGO</name>
<dbReference type="RefSeq" id="XP_028544635.1">
    <property type="nucleotide sequence ID" value="XM_028688834.1"/>
</dbReference>
<feature type="transmembrane region" description="Helical" evidence="2">
    <location>
        <begin position="49"/>
        <end position="70"/>
    </location>
</feature>
<reference evidence="4" key="1">
    <citation type="submission" date="2017-04" db="EMBL/GenBank/DDBJ databases">
        <title>Plasmodium gonderi genome.</title>
        <authorList>
            <person name="Arisue N."/>
            <person name="Honma H."/>
            <person name="Kawai S."/>
            <person name="Tougan T."/>
            <person name="Tanabe K."/>
            <person name="Horii T."/>
        </authorList>
    </citation>
    <scope>NUCLEOTIDE SEQUENCE [LARGE SCALE GENOMIC DNA]</scope>
    <source>
        <strain evidence="4">ATCC 30045</strain>
    </source>
</reference>
<protein>
    <submittedName>
        <fullName evidence="3">Uncharacterized protein</fullName>
    </submittedName>
</protein>
<evidence type="ECO:0000313" key="4">
    <source>
        <dbReference type="Proteomes" id="UP000195521"/>
    </source>
</evidence>